<sequence length="572" mass="65845">MCSRCPLVMNEDLLRDLTQYKKYKDRSVMMAARSLIHLFQTSMPEMLHKKERGRPTQASVELKQMKFGEVDAKEYVQGAEILLNKEKNESDNNIDEDESDSDGEWIDVDHSEEENAKDVRKEEICEKFIKTKPLTKTKGASSDDQEGAEVLAQGKSDSENVTNTSLVDSESQKEQAKMISTMRLLSDEDFRKIEASQMLKEVTSARKGKKRPAPEEQQNKGELVKLGDIENIYKKRKHDRETRIATVRKGQEDRIKYGGYQDRRQNPFSSKTNREKSKKKNFMMIRHKVRGKIKRSFKDKQIALRNHLQKMRKMKVSWYVSASITLLPSGSDTGNSILAGKEVSIVGILVCMNGVCAFRVCFPTLKIKTYLRRTSEELPTALGMLNAEKTMIDDMTDFNDQAIANFVKCDLDIESSDDREDGTFTVNNVPSGSYVVEISNPNYAYEPVRVEINSKGKYRARKVNYIQPSQVTHVTYPLKFKPLTRFRYFQVREQWRVTDFLFSPMVLMMVLPLLLIMVLPKMMSDPETRKEMEQLNTNFNYQVPEISEVLTSLFAGGDKQKTKAIKPSKKRQ</sequence>
<dbReference type="GO" id="GO:0000055">
    <property type="term" value="P:ribosomal large subunit export from nucleus"/>
    <property type="evidence" value="ECO:0007669"/>
    <property type="project" value="UniProtKB-UniRule"/>
</dbReference>
<feature type="compositionally biased region" description="Polar residues" evidence="2">
    <location>
        <begin position="159"/>
        <end position="169"/>
    </location>
</feature>
<evidence type="ECO:0000259" key="6">
    <source>
        <dbReference type="Pfam" id="PF21638"/>
    </source>
</evidence>
<comment type="subcellular location">
    <subcellularLocation>
        <location evidence="1">Nucleus</location>
        <location evidence="1">Nucleolus</location>
    </subcellularLocation>
</comment>
<keyword evidence="3" id="KW-0812">Transmembrane</keyword>
<comment type="function">
    <text evidence="1">Required for 60S pre-ribosomal subunits export to the cytoplasm.</text>
</comment>
<feature type="transmembrane region" description="Helical" evidence="3">
    <location>
        <begin position="500"/>
        <end position="520"/>
    </location>
</feature>
<dbReference type="AlphaFoldDB" id="A0A7R9H443"/>
<dbReference type="Pfam" id="PF09430">
    <property type="entry name" value="EMC7_beta-sandw"/>
    <property type="match status" value="1"/>
</dbReference>
<feature type="region of interest" description="Disordered" evidence="2">
    <location>
        <begin position="135"/>
        <end position="174"/>
    </location>
</feature>
<proteinExistence type="inferred from homology"/>
<dbReference type="GO" id="GO:0015031">
    <property type="term" value="P:protein transport"/>
    <property type="evidence" value="ECO:0007669"/>
    <property type="project" value="UniProtKB-KW"/>
</dbReference>
<dbReference type="Pfam" id="PF21638">
    <property type="entry name" value="SDA1_C"/>
    <property type="match status" value="1"/>
</dbReference>
<keyword evidence="1" id="KW-0813">Transport</keyword>
<feature type="compositionally biased region" description="Basic and acidic residues" evidence="2">
    <location>
        <begin position="212"/>
        <end position="221"/>
    </location>
</feature>
<dbReference type="InterPro" id="IPR007949">
    <property type="entry name" value="SDA1_MD"/>
</dbReference>
<name>A0A7R9H443_TIMPO</name>
<dbReference type="GO" id="GO:0005730">
    <property type="term" value="C:nucleolus"/>
    <property type="evidence" value="ECO:0007669"/>
    <property type="project" value="UniProtKB-SubCell"/>
</dbReference>
<keyword evidence="3" id="KW-0472">Membrane</keyword>
<feature type="region of interest" description="Disordered" evidence="2">
    <location>
        <begin position="84"/>
        <end position="119"/>
    </location>
</feature>
<gene>
    <name evidence="7" type="ORF">TPSB3V08_LOCUS4854</name>
</gene>
<comment type="similarity">
    <text evidence="1">Belongs to the SDA1 family.</text>
</comment>
<evidence type="ECO:0000259" key="5">
    <source>
        <dbReference type="Pfam" id="PF09430"/>
    </source>
</evidence>
<dbReference type="InterPro" id="IPR019008">
    <property type="entry name" value="Beta_sandwich_EMC7"/>
</dbReference>
<feature type="compositionally biased region" description="Basic and acidic residues" evidence="2">
    <location>
        <begin position="107"/>
        <end position="119"/>
    </location>
</feature>
<evidence type="ECO:0000259" key="4">
    <source>
        <dbReference type="Pfam" id="PF05285"/>
    </source>
</evidence>
<keyword evidence="1" id="KW-0690">Ribosome biogenesis</keyword>
<keyword evidence="1" id="KW-0539">Nucleus</keyword>
<evidence type="ECO:0000256" key="3">
    <source>
        <dbReference type="SAM" id="Phobius"/>
    </source>
</evidence>
<dbReference type="InterPro" id="IPR027312">
    <property type="entry name" value="Sda1"/>
</dbReference>
<dbReference type="EMBL" id="OD002425">
    <property type="protein sequence ID" value="CAD7405187.1"/>
    <property type="molecule type" value="Genomic_DNA"/>
</dbReference>
<keyword evidence="1" id="KW-0653">Protein transport</keyword>
<dbReference type="Pfam" id="PF05285">
    <property type="entry name" value="SDA1_dom"/>
    <property type="match status" value="1"/>
</dbReference>
<feature type="domain" description="ER membrane protein complex subunit 7 beta-sandwich" evidence="5">
    <location>
        <begin position="419"/>
        <end position="508"/>
    </location>
</feature>
<keyword evidence="3" id="KW-1133">Transmembrane helix</keyword>
<dbReference type="GO" id="GO:0042273">
    <property type="term" value="P:ribosomal large subunit biogenesis"/>
    <property type="evidence" value="ECO:0007669"/>
    <property type="project" value="UniProtKB-UniRule"/>
</dbReference>
<evidence type="ECO:0000256" key="1">
    <source>
        <dbReference type="RuleBase" id="RU365057"/>
    </source>
</evidence>
<evidence type="ECO:0000313" key="7">
    <source>
        <dbReference type="EMBL" id="CAD7405187.1"/>
    </source>
</evidence>
<dbReference type="InterPro" id="IPR048292">
    <property type="entry name" value="SDA1_C"/>
</dbReference>
<dbReference type="PANTHER" id="PTHR12730">
    <property type="entry name" value="HSDA/SDA1-RELATED"/>
    <property type="match status" value="1"/>
</dbReference>
<feature type="compositionally biased region" description="Acidic residues" evidence="2">
    <location>
        <begin position="92"/>
        <end position="106"/>
    </location>
</feature>
<reference evidence="7" key="1">
    <citation type="submission" date="2020-11" db="EMBL/GenBank/DDBJ databases">
        <authorList>
            <person name="Tran Van P."/>
        </authorList>
    </citation>
    <scope>NUCLEOTIDE SEQUENCE</scope>
</reference>
<evidence type="ECO:0000256" key="2">
    <source>
        <dbReference type="SAM" id="MobiDB-lite"/>
    </source>
</evidence>
<feature type="domain" description="SDA1 middle" evidence="4">
    <location>
        <begin position="105"/>
        <end position="250"/>
    </location>
</feature>
<protein>
    <recommendedName>
        <fullName evidence="1">Protein SDA1</fullName>
    </recommendedName>
</protein>
<accession>A0A7R9H443</accession>
<feature type="region of interest" description="Disordered" evidence="2">
    <location>
        <begin position="257"/>
        <end position="278"/>
    </location>
</feature>
<feature type="domain" description="SDA1 C-terminal" evidence="6">
    <location>
        <begin position="269"/>
        <end position="314"/>
    </location>
</feature>
<feature type="region of interest" description="Disordered" evidence="2">
    <location>
        <begin position="201"/>
        <end position="221"/>
    </location>
</feature>
<dbReference type="PANTHER" id="PTHR12730:SF0">
    <property type="entry name" value="PROTEIN SDA1 HOMOLOG"/>
    <property type="match status" value="1"/>
</dbReference>
<organism evidence="7">
    <name type="scientific">Timema poppense</name>
    <name type="common">Walking stick</name>
    <dbReference type="NCBI Taxonomy" id="170557"/>
    <lineage>
        <taxon>Eukaryota</taxon>
        <taxon>Metazoa</taxon>
        <taxon>Ecdysozoa</taxon>
        <taxon>Arthropoda</taxon>
        <taxon>Hexapoda</taxon>
        <taxon>Insecta</taxon>
        <taxon>Pterygota</taxon>
        <taxon>Neoptera</taxon>
        <taxon>Polyneoptera</taxon>
        <taxon>Phasmatodea</taxon>
        <taxon>Timematodea</taxon>
        <taxon>Timematoidea</taxon>
        <taxon>Timematidae</taxon>
        <taxon>Timema</taxon>
    </lineage>
</organism>